<evidence type="ECO:0000313" key="2">
    <source>
        <dbReference type="Proteomes" id="UP000276215"/>
    </source>
</evidence>
<sequence length="82" mass="9099">MLPHPPSAQLHQTAPMLASLTLTFSYSPDTLLLFLVFSKYHGLTPICLNSLLTPAFHLLHSLVPIPNNCKTIPNTAKQSRYN</sequence>
<proteinExistence type="predicted"/>
<dbReference type="EMBL" id="ML120366">
    <property type="protein sequence ID" value="RPB02780.1"/>
    <property type="molecule type" value="Genomic_DNA"/>
</dbReference>
<keyword evidence="2" id="KW-1185">Reference proteome</keyword>
<evidence type="ECO:0000313" key="1">
    <source>
        <dbReference type="EMBL" id="RPB02780.1"/>
    </source>
</evidence>
<protein>
    <submittedName>
        <fullName evidence="1">Uncharacterized protein</fullName>
    </submittedName>
</protein>
<organism evidence="1 2">
    <name type="scientific">Choiromyces venosus 120613-1</name>
    <dbReference type="NCBI Taxonomy" id="1336337"/>
    <lineage>
        <taxon>Eukaryota</taxon>
        <taxon>Fungi</taxon>
        <taxon>Dikarya</taxon>
        <taxon>Ascomycota</taxon>
        <taxon>Pezizomycotina</taxon>
        <taxon>Pezizomycetes</taxon>
        <taxon>Pezizales</taxon>
        <taxon>Tuberaceae</taxon>
        <taxon>Choiromyces</taxon>
    </lineage>
</organism>
<accession>A0A3N4JWQ9</accession>
<name>A0A3N4JWQ9_9PEZI</name>
<dbReference type="AlphaFoldDB" id="A0A3N4JWQ9"/>
<reference evidence="1 2" key="1">
    <citation type="journal article" date="2018" name="Nat. Ecol. Evol.">
        <title>Pezizomycetes genomes reveal the molecular basis of ectomycorrhizal truffle lifestyle.</title>
        <authorList>
            <person name="Murat C."/>
            <person name="Payen T."/>
            <person name="Noel B."/>
            <person name="Kuo A."/>
            <person name="Morin E."/>
            <person name="Chen J."/>
            <person name="Kohler A."/>
            <person name="Krizsan K."/>
            <person name="Balestrini R."/>
            <person name="Da Silva C."/>
            <person name="Montanini B."/>
            <person name="Hainaut M."/>
            <person name="Levati E."/>
            <person name="Barry K.W."/>
            <person name="Belfiori B."/>
            <person name="Cichocki N."/>
            <person name="Clum A."/>
            <person name="Dockter R.B."/>
            <person name="Fauchery L."/>
            <person name="Guy J."/>
            <person name="Iotti M."/>
            <person name="Le Tacon F."/>
            <person name="Lindquist E.A."/>
            <person name="Lipzen A."/>
            <person name="Malagnac F."/>
            <person name="Mello A."/>
            <person name="Molinier V."/>
            <person name="Miyauchi S."/>
            <person name="Poulain J."/>
            <person name="Riccioni C."/>
            <person name="Rubini A."/>
            <person name="Sitrit Y."/>
            <person name="Splivallo R."/>
            <person name="Traeger S."/>
            <person name="Wang M."/>
            <person name="Zifcakova L."/>
            <person name="Wipf D."/>
            <person name="Zambonelli A."/>
            <person name="Paolocci F."/>
            <person name="Nowrousian M."/>
            <person name="Ottonello S."/>
            <person name="Baldrian P."/>
            <person name="Spatafora J.W."/>
            <person name="Henrissat B."/>
            <person name="Nagy L.G."/>
            <person name="Aury J.M."/>
            <person name="Wincker P."/>
            <person name="Grigoriev I.V."/>
            <person name="Bonfante P."/>
            <person name="Martin F.M."/>
        </authorList>
    </citation>
    <scope>NUCLEOTIDE SEQUENCE [LARGE SCALE GENOMIC DNA]</scope>
    <source>
        <strain evidence="1 2">120613-1</strain>
    </source>
</reference>
<gene>
    <name evidence="1" type="ORF">L873DRAFT_1801812</name>
</gene>
<dbReference type="Proteomes" id="UP000276215">
    <property type="component" value="Unassembled WGS sequence"/>
</dbReference>